<evidence type="ECO:0000256" key="1">
    <source>
        <dbReference type="ARBA" id="ARBA00023125"/>
    </source>
</evidence>
<dbReference type="PROSITE" id="PS50943">
    <property type="entry name" value="HTH_CROC1"/>
    <property type="match status" value="1"/>
</dbReference>
<proteinExistence type="predicted"/>
<dbReference type="STRING" id="1434232.MAIT1_02077"/>
<dbReference type="GO" id="GO:0003700">
    <property type="term" value="F:DNA-binding transcription factor activity"/>
    <property type="evidence" value="ECO:0007669"/>
    <property type="project" value="TreeGrafter"/>
</dbReference>
<keyword evidence="1" id="KW-0238">DNA-binding</keyword>
<dbReference type="SMART" id="SM00530">
    <property type="entry name" value="HTH_XRE"/>
    <property type="match status" value="1"/>
</dbReference>
<dbReference type="EMBL" id="LVJN01000020">
    <property type="protein sequence ID" value="OSM02004.1"/>
    <property type="molecule type" value="Genomic_DNA"/>
</dbReference>
<dbReference type="PANTHER" id="PTHR46797">
    <property type="entry name" value="HTH-TYPE TRANSCRIPTIONAL REGULATOR"/>
    <property type="match status" value="1"/>
</dbReference>
<protein>
    <submittedName>
        <fullName evidence="3">Putative transcriptional regulator</fullName>
    </submittedName>
</protein>
<organism evidence="3 4">
    <name type="scientific">Magnetofaba australis IT-1</name>
    <dbReference type="NCBI Taxonomy" id="1434232"/>
    <lineage>
        <taxon>Bacteria</taxon>
        <taxon>Pseudomonadati</taxon>
        <taxon>Pseudomonadota</taxon>
        <taxon>Magnetococcia</taxon>
        <taxon>Magnetococcales</taxon>
        <taxon>Magnetococcaceae</taxon>
        <taxon>Magnetofaba</taxon>
    </lineage>
</organism>
<dbReference type="CDD" id="cd00093">
    <property type="entry name" value="HTH_XRE"/>
    <property type="match status" value="1"/>
</dbReference>
<sequence length="154" mass="17661">MFRCYFSAVHFSGTRGTFVPLSELMLDGLFPAVKQKIYPETEHGEKIMATPTGERVKALRKEKGLTLEQLATAAGTSKSRIWELENRDNQRPTAQRLASIADALETTVEFLMGIEEQMDTEEVADVAFYRQYRKMPAETRRKIREMVKIWGDEP</sequence>
<dbReference type="Gene3D" id="1.10.260.40">
    <property type="entry name" value="lambda repressor-like DNA-binding domains"/>
    <property type="match status" value="1"/>
</dbReference>
<name>A0A1Y2K4F0_9PROT</name>
<evidence type="ECO:0000313" key="3">
    <source>
        <dbReference type="EMBL" id="OSM02004.1"/>
    </source>
</evidence>
<dbReference type="InterPro" id="IPR010982">
    <property type="entry name" value="Lambda_DNA-bd_dom_sf"/>
</dbReference>
<accession>A0A1Y2K4F0</accession>
<dbReference type="InterPro" id="IPR050807">
    <property type="entry name" value="TransReg_Diox_bact_type"/>
</dbReference>
<dbReference type="GO" id="GO:0005829">
    <property type="term" value="C:cytosol"/>
    <property type="evidence" value="ECO:0007669"/>
    <property type="project" value="TreeGrafter"/>
</dbReference>
<dbReference type="Proteomes" id="UP000194003">
    <property type="component" value="Unassembled WGS sequence"/>
</dbReference>
<keyword evidence="4" id="KW-1185">Reference proteome</keyword>
<dbReference type="GO" id="GO:0003677">
    <property type="term" value="F:DNA binding"/>
    <property type="evidence" value="ECO:0007669"/>
    <property type="project" value="UniProtKB-KW"/>
</dbReference>
<comment type="caution">
    <text evidence="3">The sequence shown here is derived from an EMBL/GenBank/DDBJ whole genome shotgun (WGS) entry which is preliminary data.</text>
</comment>
<feature type="domain" description="HTH cro/C1-type" evidence="2">
    <location>
        <begin position="56"/>
        <end position="111"/>
    </location>
</feature>
<dbReference type="SUPFAM" id="SSF47413">
    <property type="entry name" value="lambda repressor-like DNA-binding domains"/>
    <property type="match status" value="1"/>
</dbReference>
<dbReference type="PANTHER" id="PTHR46797:SF1">
    <property type="entry name" value="METHYLPHOSPHONATE SYNTHASE"/>
    <property type="match status" value="1"/>
</dbReference>
<dbReference type="InterPro" id="IPR001387">
    <property type="entry name" value="Cro/C1-type_HTH"/>
</dbReference>
<dbReference type="Pfam" id="PF13560">
    <property type="entry name" value="HTH_31"/>
    <property type="match status" value="1"/>
</dbReference>
<gene>
    <name evidence="3" type="ORF">MAIT1_02077</name>
</gene>
<evidence type="ECO:0000259" key="2">
    <source>
        <dbReference type="PROSITE" id="PS50943"/>
    </source>
</evidence>
<dbReference type="AlphaFoldDB" id="A0A1Y2K4F0"/>
<reference evidence="3 4" key="1">
    <citation type="journal article" date="2016" name="BMC Genomics">
        <title>Combined genomic and structural analyses of a cultured magnetotactic bacterium reveals its niche adaptation to a dynamic environment.</title>
        <authorList>
            <person name="Araujo A.C."/>
            <person name="Morillo V."/>
            <person name="Cypriano J."/>
            <person name="Teixeira L.C."/>
            <person name="Leao P."/>
            <person name="Lyra S."/>
            <person name="Almeida L.G."/>
            <person name="Bazylinski D.A."/>
            <person name="Vasconcellos A.T."/>
            <person name="Abreu F."/>
            <person name="Lins U."/>
        </authorList>
    </citation>
    <scope>NUCLEOTIDE SEQUENCE [LARGE SCALE GENOMIC DNA]</scope>
    <source>
        <strain evidence="3 4">IT-1</strain>
    </source>
</reference>
<evidence type="ECO:0000313" key="4">
    <source>
        <dbReference type="Proteomes" id="UP000194003"/>
    </source>
</evidence>